<dbReference type="KEGG" id="cma:Cmaq_1427"/>
<proteinExistence type="predicted"/>
<accession>A8M933</accession>
<dbReference type="Proteomes" id="UP000001137">
    <property type="component" value="Chromosome"/>
</dbReference>
<dbReference type="AlphaFoldDB" id="A8M933"/>
<sequence length="423" mass="46307">MRLNTSVVRKILPALYILLGVSNPVVLASSVILLILELTHWGRRDEALTLVNIAVAGLIQFPLGLVLELAIIPILDSVLRLRRINQPLAYITPIAASVLIAYILINPYTALQLAVPLIYILLAMAISLVKLSLVRFTATTDGELRTVAGTPLQYRLRVIIRPRVNAEASIEAPGGIRVSEVTWGSGELRLGLTALFELGGVYRPLIRVQLRDVRGLVKVIKVIRHPPIIVTPRTQQALELAEGVLARASVYGVGDISDLREYEPGDPIRRIHWKKTAQLGKPVVKLLNEPYAPGDVLAFSYATNAVKLDKLGSLIVATVTQALLSGEYVNVALVNRSGELMFFKVTQGNFNETMRLILTNLENINASILGGGDYVGYLTVMHNALISRLTQATSGLRSPVIVGDGDLINWVCLRLRDFKCLLT</sequence>
<feature type="transmembrane region" description="Helical" evidence="1">
    <location>
        <begin position="48"/>
        <end position="75"/>
    </location>
</feature>
<dbReference type="PANTHER" id="PTHR34351">
    <property type="entry name" value="SLR1927 PROTEIN-RELATED"/>
    <property type="match status" value="1"/>
</dbReference>
<dbReference type="eggNOG" id="arCOG02742">
    <property type="taxonomic scope" value="Archaea"/>
</dbReference>
<evidence type="ECO:0000313" key="3">
    <source>
        <dbReference type="Proteomes" id="UP000001137"/>
    </source>
</evidence>
<keyword evidence="3" id="KW-1185">Reference proteome</keyword>
<feature type="transmembrane region" description="Helical" evidence="1">
    <location>
        <begin position="12"/>
        <end position="36"/>
    </location>
</feature>
<feature type="transmembrane region" description="Helical" evidence="1">
    <location>
        <begin position="111"/>
        <end position="129"/>
    </location>
</feature>
<keyword evidence="1" id="KW-1133">Transmembrane helix</keyword>
<keyword evidence="1" id="KW-0812">Transmembrane</keyword>
<keyword evidence="1" id="KW-0472">Membrane</keyword>
<dbReference type="GeneID" id="5709323"/>
<dbReference type="RefSeq" id="WP_012186471.1">
    <property type="nucleotide sequence ID" value="NC_009954.1"/>
</dbReference>
<feature type="transmembrane region" description="Helical" evidence="1">
    <location>
        <begin position="87"/>
        <end position="105"/>
    </location>
</feature>
<reference evidence="2 3" key="1">
    <citation type="submission" date="2007-10" db="EMBL/GenBank/DDBJ databases">
        <title>Complete sequence of Caldivirga maquilingensis IC-167.</title>
        <authorList>
            <consortium name="US DOE Joint Genome Institute"/>
            <person name="Copeland A."/>
            <person name="Lucas S."/>
            <person name="Lapidus A."/>
            <person name="Barry K."/>
            <person name="Glavina del Rio T."/>
            <person name="Dalin E."/>
            <person name="Tice H."/>
            <person name="Pitluck S."/>
            <person name="Saunders E."/>
            <person name="Brettin T."/>
            <person name="Bruce D."/>
            <person name="Detter J.C."/>
            <person name="Han C."/>
            <person name="Schmutz J."/>
            <person name="Larimer F."/>
            <person name="Land M."/>
            <person name="Hauser L."/>
            <person name="Kyrpides N."/>
            <person name="Ivanova N."/>
            <person name="Biddle J.F."/>
            <person name="Zhang Z."/>
            <person name="Fitz-Gibbon S.T."/>
            <person name="Lowe T.M."/>
            <person name="Saltikov C."/>
            <person name="House C.H."/>
            <person name="Richardson P."/>
        </authorList>
    </citation>
    <scope>NUCLEOTIDE SEQUENCE [LARGE SCALE GENOMIC DNA]</scope>
    <source>
        <strain evidence="3">ATCC 700844 / DSM 13496 / JCM 10307 / IC-167</strain>
    </source>
</reference>
<dbReference type="OrthoDB" id="19186at2157"/>
<gene>
    <name evidence="2" type="ordered locus">Cmaq_1427</name>
</gene>
<protein>
    <submittedName>
        <fullName evidence="2">Uncharacterized protein</fullName>
    </submittedName>
</protein>
<evidence type="ECO:0000256" key="1">
    <source>
        <dbReference type="SAM" id="Phobius"/>
    </source>
</evidence>
<organism evidence="2 3">
    <name type="scientific">Caldivirga maquilingensis (strain ATCC 700844 / DSM 13496 / JCM 10307 / IC-167)</name>
    <dbReference type="NCBI Taxonomy" id="397948"/>
    <lineage>
        <taxon>Archaea</taxon>
        <taxon>Thermoproteota</taxon>
        <taxon>Thermoprotei</taxon>
        <taxon>Thermoproteales</taxon>
        <taxon>Thermoproteaceae</taxon>
        <taxon>Caldivirga</taxon>
    </lineage>
</organism>
<dbReference type="EMBL" id="CP000852">
    <property type="protein sequence ID" value="ABW02252.1"/>
    <property type="molecule type" value="Genomic_DNA"/>
</dbReference>
<dbReference type="PANTHER" id="PTHR34351:SF1">
    <property type="entry name" value="SLR1927 PROTEIN"/>
    <property type="match status" value="1"/>
</dbReference>
<name>A8M933_CALMQ</name>
<dbReference type="HOGENOM" id="CLU_759969_0_0_2"/>
<evidence type="ECO:0000313" key="2">
    <source>
        <dbReference type="EMBL" id="ABW02252.1"/>
    </source>
</evidence>
<dbReference type="STRING" id="397948.Cmaq_1427"/>